<feature type="compositionally biased region" description="Basic and acidic residues" evidence="1">
    <location>
        <begin position="200"/>
        <end position="212"/>
    </location>
</feature>
<feature type="compositionally biased region" description="Polar residues" evidence="1">
    <location>
        <begin position="187"/>
        <end position="199"/>
    </location>
</feature>
<evidence type="ECO:0000256" key="1">
    <source>
        <dbReference type="SAM" id="MobiDB-lite"/>
    </source>
</evidence>
<name>A0A4S8JNA6_MUSBA</name>
<comment type="caution">
    <text evidence="2">The sequence shown here is derived from an EMBL/GenBank/DDBJ whole genome shotgun (WGS) entry which is preliminary data.</text>
</comment>
<proteinExistence type="predicted"/>
<dbReference type="PANTHER" id="PTHR33675:SF1">
    <property type="entry name" value="HOLOCARBOXYLASE SYNTHETASE"/>
    <property type="match status" value="1"/>
</dbReference>
<dbReference type="InterPro" id="IPR016549">
    <property type="entry name" value="UCP009193"/>
</dbReference>
<evidence type="ECO:0008006" key="4">
    <source>
        <dbReference type="Google" id="ProtNLM"/>
    </source>
</evidence>
<protein>
    <recommendedName>
        <fullName evidence="4">Holocarboxylase synthetase</fullName>
    </recommendedName>
</protein>
<evidence type="ECO:0000313" key="2">
    <source>
        <dbReference type="EMBL" id="THU63610.1"/>
    </source>
</evidence>
<dbReference type="EMBL" id="PYDT01000004">
    <property type="protein sequence ID" value="THU63610.1"/>
    <property type="molecule type" value="Genomic_DNA"/>
</dbReference>
<gene>
    <name evidence="2" type="ORF">C4D60_Mb01t17630</name>
</gene>
<keyword evidence="3" id="KW-1185">Reference proteome</keyword>
<reference evidence="2 3" key="1">
    <citation type="journal article" date="2019" name="Nat. Plants">
        <title>Genome sequencing of Musa balbisiana reveals subgenome evolution and function divergence in polyploid bananas.</title>
        <authorList>
            <person name="Yao X."/>
        </authorList>
    </citation>
    <scope>NUCLEOTIDE SEQUENCE [LARGE SCALE GENOMIC DNA]</scope>
    <source>
        <strain evidence="3">cv. DH-PKW</strain>
        <tissue evidence="2">Leaves</tissue>
    </source>
</reference>
<dbReference type="Proteomes" id="UP000317650">
    <property type="component" value="Chromosome 1"/>
</dbReference>
<dbReference type="PIRSF" id="PIRSF009193">
    <property type="entry name" value="UCP009193"/>
    <property type="match status" value="1"/>
</dbReference>
<sequence>MARKRKSEATGLDEADRTLYSTFCAAANSLSQVYTQAMNQQKISFQAGERHGLEKLYQWIVRKHEEGSRVTIADIVTHIQNEMDYAGEGSLVSPRSPFQHQHHQTTIHLSNAGIQPASGLFGQPTVGLASRSGHSDQAKNSVFSNALSSPVCRRLQPYHLAQGSGLYANTVIPTGNAGARNHDPNQNRDTNSLSSNDSSMDIHTDSPPHEAY</sequence>
<evidence type="ECO:0000313" key="3">
    <source>
        <dbReference type="Proteomes" id="UP000317650"/>
    </source>
</evidence>
<accession>A0A4S8JNA6</accession>
<organism evidence="2 3">
    <name type="scientific">Musa balbisiana</name>
    <name type="common">Banana</name>
    <dbReference type="NCBI Taxonomy" id="52838"/>
    <lineage>
        <taxon>Eukaryota</taxon>
        <taxon>Viridiplantae</taxon>
        <taxon>Streptophyta</taxon>
        <taxon>Embryophyta</taxon>
        <taxon>Tracheophyta</taxon>
        <taxon>Spermatophyta</taxon>
        <taxon>Magnoliopsida</taxon>
        <taxon>Liliopsida</taxon>
        <taxon>Zingiberales</taxon>
        <taxon>Musaceae</taxon>
        <taxon>Musa</taxon>
    </lineage>
</organism>
<dbReference type="PANTHER" id="PTHR33675">
    <property type="entry name" value="NUCLEAR RECEPTOR FAMILY 2 GROUP C PROTEIN"/>
    <property type="match status" value="1"/>
</dbReference>
<dbReference type="AlphaFoldDB" id="A0A4S8JNA6"/>
<feature type="region of interest" description="Disordered" evidence="1">
    <location>
        <begin position="175"/>
        <end position="212"/>
    </location>
</feature>